<keyword evidence="2" id="KW-1185">Reference proteome</keyword>
<gene>
    <name evidence="1" type="ORF">CWS72_20210</name>
</gene>
<proteinExistence type="predicted"/>
<dbReference type="InterPro" id="IPR009057">
    <property type="entry name" value="Homeodomain-like_sf"/>
</dbReference>
<evidence type="ECO:0000313" key="1">
    <source>
        <dbReference type="EMBL" id="PKU22659.1"/>
    </source>
</evidence>
<organism evidence="1 2">
    <name type="scientific">Telmatospirillum siberiense</name>
    <dbReference type="NCBI Taxonomy" id="382514"/>
    <lineage>
        <taxon>Bacteria</taxon>
        <taxon>Pseudomonadati</taxon>
        <taxon>Pseudomonadota</taxon>
        <taxon>Alphaproteobacteria</taxon>
        <taxon>Rhodospirillales</taxon>
        <taxon>Rhodospirillaceae</taxon>
        <taxon>Telmatospirillum</taxon>
    </lineage>
</organism>
<reference evidence="2" key="1">
    <citation type="submission" date="2017-12" db="EMBL/GenBank/DDBJ databases">
        <title>Draft genome sequence of Telmatospirillum siberiense 26-4b1T, an acidotolerant peatland alphaproteobacterium potentially involved in sulfur cycling.</title>
        <authorList>
            <person name="Hausmann B."/>
            <person name="Pjevac P."/>
            <person name="Schreck K."/>
            <person name="Herbold C.W."/>
            <person name="Daims H."/>
            <person name="Wagner M."/>
            <person name="Pester M."/>
            <person name="Loy A."/>
        </authorList>
    </citation>
    <scope>NUCLEOTIDE SEQUENCE [LARGE SCALE GENOMIC DNA]</scope>
    <source>
        <strain evidence="2">26-4b1</strain>
    </source>
</reference>
<accession>A0A2N3PQH4</accession>
<name>A0A2N3PQH4_9PROT</name>
<evidence type="ECO:0000313" key="2">
    <source>
        <dbReference type="Proteomes" id="UP000233293"/>
    </source>
</evidence>
<comment type="caution">
    <text evidence="1">The sequence shown here is derived from an EMBL/GenBank/DDBJ whole genome shotgun (WGS) entry which is preliminary data.</text>
</comment>
<dbReference type="OrthoDB" id="7282227at2"/>
<dbReference type="EMBL" id="PIUM01000028">
    <property type="protein sequence ID" value="PKU22659.1"/>
    <property type="molecule type" value="Genomic_DNA"/>
</dbReference>
<dbReference type="AlphaFoldDB" id="A0A2N3PQH4"/>
<dbReference type="SUPFAM" id="SSF46689">
    <property type="entry name" value="Homeodomain-like"/>
    <property type="match status" value="1"/>
</dbReference>
<sequence length="115" mass="13115">MTPKPRRRTLTAAYKAALLAELDNCQPGEAGAILRREGIYSSSISEWRRLRRAGQLVETKRGPAPLVPVKQAPENKELLRENRRLKRELETAHLIIDIQKKVAMLMEAKRNDDDS</sequence>
<dbReference type="Proteomes" id="UP000233293">
    <property type="component" value="Unassembled WGS sequence"/>
</dbReference>
<dbReference type="RefSeq" id="WP_101252453.1">
    <property type="nucleotide sequence ID" value="NZ_PIUM01000028.1"/>
</dbReference>
<protein>
    <submittedName>
        <fullName evidence="1">Transposase</fullName>
    </submittedName>
</protein>